<dbReference type="Pfam" id="PF01872">
    <property type="entry name" value="RibD_C"/>
    <property type="match status" value="1"/>
</dbReference>
<gene>
    <name evidence="2" type="ORF">L2X98_33450</name>
</gene>
<dbReference type="PANTHER" id="PTHR38011">
    <property type="entry name" value="DIHYDROFOLATE REDUCTASE FAMILY PROTEIN (AFU_ORTHOLOGUE AFUA_8G06820)"/>
    <property type="match status" value="1"/>
</dbReference>
<dbReference type="InterPro" id="IPR002734">
    <property type="entry name" value="RibDG_C"/>
</dbReference>
<dbReference type="InterPro" id="IPR050765">
    <property type="entry name" value="Riboflavin_Biosynth_HTPR"/>
</dbReference>
<dbReference type="Proteomes" id="UP001054811">
    <property type="component" value="Chromosome"/>
</dbReference>
<dbReference type="InterPro" id="IPR024072">
    <property type="entry name" value="DHFR-like_dom_sf"/>
</dbReference>
<proteinExistence type="predicted"/>
<dbReference type="SUPFAM" id="SSF53597">
    <property type="entry name" value="Dihydrofolate reductase-like"/>
    <property type="match status" value="1"/>
</dbReference>
<organism evidence="2 3">
    <name type="scientific">Microbacterium elymi</name>
    <dbReference type="NCBI Taxonomy" id="2909587"/>
    <lineage>
        <taxon>Bacteria</taxon>
        <taxon>Bacillati</taxon>
        <taxon>Actinomycetota</taxon>
        <taxon>Actinomycetes</taxon>
        <taxon>Micrococcales</taxon>
        <taxon>Microbacteriaceae</taxon>
        <taxon>Microbacterium</taxon>
    </lineage>
</organism>
<evidence type="ECO:0000313" key="2">
    <source>
        <dbReference type="EMBL" id="UUT35155.1"/>
    </source>
</evidence>
<dbReference type="PANTHER" id="PTHR38011:SF11">
    <property type="entry name" value="2,5-DIAMINO-6-RIBOSYLAMINO-4(3H)-PYRIMIDINONE 5'-PHOSPHATE REDUCTASE"/>
    <property type="match status" value="1"/>
</dbReference>
<dbReference type="RefSeq" id="WP_259611708.1">
    <property type="nucleotide sequence ID" value="NZ_CP091139.2"/>
</dbReference>
<dbReference type="EMBL" id="CP091139">
    <property type="protein sequence ID" value="UUT35155.1"/>
    <property type="molecule type" value="Genomic_DNA"/>
</dbReference>
<name>A0ABY5NJ07_9MICO</name>
<protein>
    <submittedName>
        <fullName evidence="2">Dihydrofolate reductase family protein</fullName>
    </submittedName>
</protein>
<accession>A0ABY5NJ07</accession>
<sequence>MATLVISENVTLDGVVEDPTGERGFAHGGWFEEYMAADRGAWAGVEFAEAQAASALLLGRTSDAYFGERWNDASGEWPDRLNSLPKYVVSSTITEPVWRNSTVLRGDVVEEVTRLKTQVVEGEIVVYASRRLVQTLMEQGLVDEVRLVVFPVVLGSGERLFGGAHGKMPLRLLASRGVGQGFVHLTYEVLPAAGADPARGTAR</sequence>
<feature type="domain" description="Bacterial bifunctional deaminase-reductase C-terminal" evidence="1">
    <location>
        <begin position="4"/>
        <end position="183"/>
    </location>
</feature>
<reference evidence="2" key="1">
    <citation type="submission" date="2022-01" db="EMBL/GenBank/DDBJ databases">
        <title>Microbacterium eymi and Microbacterium rhizovicinus sp. nov., isolated from the rhizospheric soil of Elymus tsukushiensis, a plant native to the Dokdo Islands, Republic of Korea.</title>
        <authorList>
            <person name="Hwang Y.J."/>
        </authorList>
    </citation>
    <scope>NUCLEOTIDE SEQUENCE</scope>
    <source>
        <strain evidence="2">KUDC0405</strain>
    </source>
</reference>
<keyword evidence="3" id="KW-1185">Reference proteome</keyword>
<dbReference type="Gene3D" id="3.40.430.10">
    <property type="entry name" value="Dihydrofolate Reductase, subunit A"/>
    <property type="match status" value="1"/>
</dbReference>
<evidence type="ECO:0000259" key="1">
    <source>
        <dbReference type="Pfam" id="PF01872"/>
    </source>
</evidence>
<evidence type="ECO:0000313" key="3">
    <source>
        <dbReference type="Proteomes" id="UP001054811"/>
    </source>
</evidence>